<evidence type="ECO:0000256" key="3">
    <source>
        <dbReference type="ARBA" id="ARBA00023027"/>
    </source>
</evidence>
<dbReference type="PANTHER" id="PTHR11496:SF102">
    <property type="entry name" value="ALCOHOL DEHYDROGENASE 4"/>
    <property type="match status" value="1"/>
</dbReference>
<dbReference type="OrthoDB" id="9815791at2"/>
<evidence type="ECO:0000313" key="7">
    <source>
        <dbReference type="Proteomes" id="UP000275473"/>
    </source>
</evidence>
<keyword evidence="2" id="KW-0560">Oxidoreductase</keyword>
<dbReference type="RefSeq" id="WP_123165238.1">
    <property type="nucleotide sequence ID" value="NZ_RIAX01000005.1"/>
</dbReference>
<dbReference type="InterPro" id="IPR001670">
    <property type="entry name" value="ADH_Fe/GldA"/>
</dbReference>
<dbReference type="FunFam" id="1.20.1090.10:FF:000001">
    <property type="entry name" value="Aldehyde-alcohol dehydrogenase"/>
    <property type="match status" value="1"/>
</dbReference>
<reference evidence="6 7" key="1">
    <citation type="journal article" date="2018" name="Int. J. Syst. Evol. Microbiol.">
        <title>Planococcus salinus sp. nov., a moderately halophilic bacterium isolated from a saline-alkali soil.</title>
        <authorList>
            <person name="Gan L."/>
        </authorList>
    </citation>
    <scope>NUCLEOTIDE SEQUENCE [LARGE SCALE GENOMIC DNA]</scope>
    <source>
        <strain evidence="6 7">LCB217</strain>
    </source>
</reference>
<dbReference type="Pfam" id="PF00465">
    <property type="entry name" value="Fe-ADH"/>
    <property type="match status" value="1"/>
</dbReference>
<comment type="caution">
    <text evidence="6">The sequence shown here is derived from an EMBL/GenBank/DDBJ whole genome shotgun (WGS) entry which is preliminary data.</text>
</comment>
<dbReference type="PANTHER" id="PTHR11496">
    <property type="entry name" value="ALCOHOL DEHYDROGENASE"/>
    <property type="match status" value="1"/>
</dbReference>
<dbReference type="Pfam" id="PF25137">
    <property type="entry name" value="ADH_Fe_C"/>
    <property type="match status" value="1"/>
</dbReference>
<dbReference type="Gene3D" id="1.20.1090.10">
    <property type="entry name" value="Dehydroquinate synthase-like - alpha domain"/>
    <property type="match status" value="1"/>
</dbReference>
<evidence type="ECO:0000259" key="5">
    <source>
        <dbReference type="Pfam" id="PF25137"/>
    </source>
</evidence>
<dbReference type="Gene3D" id="3.40.50.1970">
    <property type="match status" value="1"/>
</dbReference>
<evidence type="ECO:0000259" key="4">
    <source>
        <dbReference type="Pfam" id="PF00465"/>
    </source>
</evidence>
<dbReference type="InterPro" id="IPR039697">
    <property type="entry name" value="Alcohol_dehydrogenase_Fe"/>
</dbReference>
<feature type="domain" description="Fe-containing alcohol dehydrogenase-like C-terminal" evidence="5">
    <location>
        <begin position="187"/>
        <end position="383"/>
    </location>
</feature>
<dbReference type="PROSITE" id="PS00913">
    <property type="entry name" value="ADH_IRON_1"/>
    <property type="match status" value="1"/>
</dbReference>
<proteinExistence type="inferred from homology"/>
<dbReference type="SUPFAM" id="SSF56796">
    <property type="entry name" value="Dehydroquinate synthase-like"/>
    <property type="match status" value="1"/>
</dbReference>
<evidence type="ECO:0000256" key="1">
    <source>
        <dbReference type="ARBA" id="ARBA00007358"/>
    </source>
</evidence>
<dbReference type="FunFam" id="3.40.50.1970:FF:000003">
    <property type="entry name" value="Alcohol dehydrogenase, iron-containing"/>
    <property type="match status" value="1"/>
</dbReference>
<dbReference type="InterPro" id="IPR018211">
    <property type="entry name" value="ADH_Fe_CS"/>
</dbReference>
<gene>
    <name evidence="6" type="ORF">EEX84_08670</name>
</gene>
<name>A0A3M8P781_9BACL</name>
<keyword evidence="3" id="KW-0520">NAD</keyword>
<dbReference type="GO" id="GO:0004022">
    <property type="term" value="F:alcohol dehydrogenase (NAD+) activity"/>
    <property type="evidence" value="ECO:0007669"/>
    <property type="project" value="UniProtKB-ARBA"/>
</dbReference>
<dbReference type="GO" id="GO:0046872">
    <property type="term" value="F:metal ion binding"/>
    <property type="evidence" value="ECO:0007669"/>
    <property type="project" value="InterPro"/>
</dbReference>
<comment type="similarity">
    <text evidence="1">Belongs to the iron-containing alcohol dehydrogenase family.</text>
</comment>
<protein>
    <submittedName>
        <fullName evidence="6">Iron-containing alcohol dehydrogenase</fullName>
    </submittedName>
</protein>
<accession>A0A3M8P781</accession>
<evidence type="ECO:0000256" key="2">
    <source>
        <dbReference type="ARBA" id="ARBA00023002"/>
    </source>
</evidence>
<feature type="domain" description="Alcohol dehydrogenase iron-type/glycerol dehydrogenase GldA" evidence="4">
    <location>
        <begin position="7"/>
        <end position="176"/>
    </location>
</feature>
<dbReference type="EMBL" id="RIAX01000005">
    <property type="protein sequence ID" value="RNF39538.1"/>
    <property type="molecule type" value="Genomic_DNA"/>
</dbReference>
<keyword evidence="7" id="KW-1185">Reference proteome</keyword>
<organism evidence="6 7">
    <name type="scientific">Planococcus salinus</name>
    <dbReference type="NCBI Taxonomy" id="1848460"/>
    <lineage>
        <taxon>Bacteria</taxon>
        <taxon>Bacillati</taxon>
        <taxon>Bacillota</taxon>
        <taxon>Bacilli</taxon>
        <taxon>Bacillales</taxon>
        <taxon>Caryophanaceae</taxon>
        <taxon>Planococcus</taxon>
    </lineage>
</organism>
<evidence type="ECO:0000313" key="6">
    <source>
        <dbReference type="EMBL" id="RNF39538.1"/>
    </source>
</evidence>
<dbReference type="Proteomes" id="UP000275473">
    <property type="component" value="Unassembled WGS sequence"/>
</dbReference>
<dbReference type="AlphaFoldDB" id="A0A3M8P781"/>
<dbReference type="CDD" id="cd08551">
    <property type="entry name" value="Fe-ADH"/>
    <property type="match status" value="1"/>
</dbReference>
<dbReference type="InterPro" id="IPR056798">
    <property type="entry name" value="ADH_Fe_C"/>
</dbReference>
<sequence>MGHFISPKKIYHGEGSLNMLETILQELQVQKVFLLSDPILKELGVIEPLLKQFEKAQVEVDLYTGVEPEPSVQVGNDILERVRKSKPDLVVGVGGGSAMDLAKTAAALYDNEGQVEDYLNLTGQKSFVSKGLPKVLIPSTAGTGAEVTNIAAFSLEDSKDVVTHDFMLADFAIVDPVLTYTSPSKVTAASGIDAFTHALEAYTSINATPLTDALAIDAMTRIVGSIRTAVWNGQDKQAREEMALGSLIAGLSFFNAGAAGVHALAYPIGGLFKIPHGESNAVMLPYVYDFIFPACLDKMVKVAEIFGISAEGKTKRQMALEVVRSIQELVKDVGVSAELSDYGIAEDDIERLAVNGVEQKRLLGRSPRKLDLDAIRSIYTNAYHGVLTSS</sequence>